<dbReference type="EMBL" id="AP014631">
    <property type="protein sequence ID" value="BAP39576.1"/>
    <property type="molecule type" value="Genomic_DNA"/>
</dbReference>
<dbReference type="STRING" id="29554.MCAN360_0429"/>
<evidence type="ECO:0000313" key="1">
    <source>
        <dbReference type="EMBL" id="BAP39576.1"/>
    </source>
</evidence>
<proteinExistence type="predicted"/>
<dbReference type="InterPro" id="IPR054781">
    <property type="entry name" value="Asp23-rel"/>
</dbReference>
<dbReference type="HOGENOM" id="CLU_2260616_0_0_14"/>
<protein>
    <submittedName>
        <fullName evidence="1">Uncharacterized protein</fullName>
    </submittedName>
</protein>
<keyword evidence="2" id="KW-1185">Reference proteome</keyword>
<dbReference type="RefSeq" id="WP_045433779.1">
    <property type="nucleotide sequence ID" value="NZ_AP014631.1"/>
</dbReference>
<dbReference type="OrthoDB" id="398903at2"/>
<accession>A0A077L6Z6</accession>
<gene>
    <name evidence="1" type="ORF">MCAN360_0429</name>
</gene>
<evidence type="ECO:0000313" key="2">
    <source>
        <dbReference type="Proteomes" id="UP000031641"/>
    </source>
</evidence>
<organism evidence="1 2">
    <name type="scientific">Metamycoplasma canadense</name>
    <dbReference type="NCBI Taxonomy" id="29554"/>
    <lineage>
        <taxon>Bacteria</taxon>
        <taxon>Bacillati</taxon>
        <taxon>Mycoplasmatota</taxon>
        <taxon>Mycoplasmoidales</taxon>
        <taxon>Metamycoplasmataceae</taxon>
        <taxon>Metamycoplasma</taxon>
    </lineage>
</organism>
<dbReference type="AlphaFoldDB" id="A0A077L6Z6"/>
<dbReference type="Proteomes" id="UP000031641">
    <property type="component" value="Chromosome"/>
</dbReference>
<name>A0A077L6Z6_9BACT</name>
<dbReference type="KEGG" id="mcan:MCAN360_0429"/>
<dbReference type="NCBIfam" id="NF045836">
    <property type="entry name" value="MMB_0454_fam"/>
    <property type="match status" value="1"/>
</dbReference>
<reference evidence="2" key="1">
    <citation type="journal article" date="2014" name="Genome Announc.">
        <title>Complete Genome Sequence of Mycoplasma canadense Strain HAZ 360_1 from Bovine Mastitic Milk in Japan.</title>
        <authorList>
            <person name="Hata E."/>
        </authorList>
    </citation>
    <scope>NUCLEOTIDE SEQUENCE [LARGE SCALE GENOMIC DNA]</scope>
    <source>
        <strain evidence="2">HAZ360_1</strain>
    </source>
</reference>
<sequence length="103" mass="12020">MRNYISVNTKINFDFKVEINAIYDAINSFFNNQEAIILSSEPIVVINDNKSNLDIFIKYKLKKDAILSFETKKMIFMLQQALQSLINVKPNNINMVFEGFYDI</sequence>